<feature type="domain" description="CCHC-type" evidence="3">
    <location>
        <begin position="233"/>
        <end position="249"/>
    </location>
</feature>
<dbReference type="InterPro" id="IPR057670">
    <property type="entry name" value="SH3_retrovirus"/>
</dbReference>
<dbReference type="Gramene" id="C.cajan_20033.t">
    <property type="protein sequence ID" value="C.cajan_20033.t"/>
    <property type="gene ID" value="C.cajan_20033"/>
</dbReference>
<evidence type="ECO:0000256" key="1">
    <source>
        <dbReference type="ARBA" id="ARBA00022750"/>
    </source>
</evidence>
<keyword evidence="5" id="KW-1185">Reference proteome</keyword>
<dbReference type="Pfam" id="PF25597">
    <property type="entry name" value="SH3_retrovirus"/>
    <property type="match status" value="1"/>
</dbReference>
<feature type="compositionally biased region" description="Basic and acidic residues" evidence="2">
    <location>
        <begin position="440"/>
        <end position="454"/>
    </location>
</feature>
<keyword evidence="1" id="KW-0645">Protease</keyword>
<dbReference type="Gene3D" id="4.10.60.10">
    <property type="entry name" value="Zinc finger, CCHC-type"/>
    <property type="match status" value="1"/>
</dbReference>
<dbReference type="GO" id="GO:0003676">
    <property type="term" value="F:nucleic acid binding"/>
    <property type="evidence" value="ECO:0007669"/>
    <property type="project" value="InterPro"/>
</dbReference>
<gene>
    <name evidence="4" type="ORF">KK1_020628</name>
</gene>
<protein>
    <submittedName>
        <fullName evidence="4">Copia protein</fullName>
    </submittedName>
</protein>
<evidence type="ECO:0000259" key="3">
    <source>
        <dbReference type="SMART" id="SM00343"/>
    </source>
</evidence>
<dbReference type="InterPro" id="IPR054722">
    <property type="entry name" value="PolX-like_BBD"/>
</dbReference>
<organism evidence="4 5">
    <name type="scientific">Cajanus cajan</name>
    <name type="common">Pigeon pea</name>
    <name type="synonym">Cajanus indicus</name>
    <dbReference type="NCBI Taxonomy" id="3821"/>
    <lineage>
        <taxon>Eukaryota</taxon>
        <taxon>Viridiplantae</taxon>
        <taxon>Streptophyta</taxon>
        <taxon>Embryophyta</taxon>
        <taxon>Tracheophyta</taxon>
        <taxon>Spermatophyta</taxon>
        <taxon>Magnoliopsida</taxon>
        <taxon>eudicotyledons</taxon>
        <taxon>Gunneridae</taxon>
        <taxon>Pentapetalae</taxon>
        <taxon>rosids</taxon>
        <taxon>fabids</taxon>
        <taxon>Fabales</taxon>
        <taxon>Fabaceae</taxon>
        <taxon>Papilionoideae</taxon>
        <taxon>50 kb inversion clade</taxon>
        <taxon>NPAAA clade</taxon>
        <taxon>indigoferoid/millettioid clade</taxon>
        <taxon>Phaseoleae</taxon>
        <taxon>Cajanus</taxon>
    </lineage>
</organism>
<dbReference type="CDD" id="cd09272">
    <property type="entry name" value="RNase_HI_RT_Ty1"/>
    <property type="match status" value="1"/>
</dbReference>
<feature type="region of interest" description="Disordered" evidence="2">
    <location>
        <begin position="432"/>
        <end position="454"/>
    </location>
</feature>
<evidence type="ECO:0000256" key="2">
    <source>
        <dbReference type="SAM" id="MobiDB-lite"/>
    </source>
</evidence>
<sequence length="1013" mass="117817">MWDTLQVTHEGTSDVKRFRKHTLIREYEMLRMNNGESISNFQKRFTHLINHLVDLGRKFEEEELNLKVLQCLDRSWQEKVTAIEESKDLTSLTLATLFGKLREHEQKLHIFEENEQALKSVKGNEVCEESSSEDSKTENFNFLVKKFRKFLRKKRNSPYKFNKKANKKEETSTSSYNCFECGKPGHIKAEFPNLLKKQQEEKKVKKNVKGKRVYIAWEDNDSSTTSNFIKQTTCYYCCKKGHTIWNCYSRKYGVPNGEMVWIKKSQSLRTNHQRPFTWVPKECLRAKILYLDSGCSRHMTRDPSKFSSLKLKNEGFVTYGDNNKGRILGHGNIGNSNKIPYEIYNERKPNISCFRVFGYKCFVLNNGKEQLGKFDAKADEAIVLGYSTNRKPYREYNKRTLIVEESFHVVFDETKKQETKQTELEDLIDLLDQPPLESEPNEKPKESEMNETTKKISEQLPKEWKTSKDLSMENIIGNIGKGLSTRRSIENICNTMAFVSQVERKTIDEALKDEHWLMAMQEELNQFERNEVWDLVPLPNDYPIIGTKWVFRNKLDESGIIIRNKARLVAKGYNQEEGIDYYETFALVARIETIRLLLAYASIMNFKLYQMDVKSAFLNGSIQEEVYMEQPPGFVDFKYPNHEYKLKKALYGLKQAPRSWYDRLSNFLIENDYVRGKVDNTLFVKKFKNDTMYVEIYVDHIVFGSTNVSLCKEFAKTMQVEFEMSMMGELTFFLRLQIKQMSDGIFITQSKYCNELLKKFGMERCTEAATPISNTCNLDLNEKGIVVDNSKYRGIIGSLLYLTASRPDIMFVVCLCARFQANPKESHMKSVKRILKYLKGTTNVGFWYPKGVSLSLIGYSNSDYVGCRLDRKSTSGTCHLLGSALVSWHSKKQAYVALSTAEAEYIAAGSCCAQILWMKQQLRDYGTELNKIPLRCDNTSAINLTKNPILLSRTKHIEIRHHFLRDHVQKNDCVVEFVETSKQLADIFTKPLPRERFNQLRIELGIINESCWN</sequence>
<dbReference type="PANTHER" id="PTHR11439">
    <property type="entry name" value="GAG-POL-RELATED RETROTRANSPOSON"/>
    <property type="match status" value="1"/>
</dbReference>
<dbReference type="PANTHER" id="PTHR11439:SF442">
    <property type="entry name" value="CYSTEINE-RICH RLK (RECEPTOR-LIKE PROTEIN KINASE) 8"/>
    <property type="match status" value="1"/>
</dbReference>
<dbReference type="Proteomes" id="UP000075243">
    <property type="component" value="Chromosome 1"/>
</dbReference>
<dbReference type="InterPro" id="IPR001878">
    <property type="entry name" value="Znf_CCHC"/>
</dbReference>
<evidence type="ECO:0000313" key="5">
    <source>
        <dbReference type="Proteomes" id="UP000075243"/>
    </source>
</evidence>
<feature type="domain" description="CCHC-type" evidence="3">
    <location>
        <begin position="177"/>
        <end position="193"/>
    </location>
</feature>
<dbReference type="InterPro" id="IPR013103">
    <property type="entry name" value="RVT_2"/>
</dbReference>
<dbReference type="SUPFAM" id="SSF56672">
    <property type="entry name" value="DNA/RNA polymerases"/>
    <property type="match status" value="1"/>
</dbReference>
<reference evidence="4 5" key="1">
    <citation type="journal article" date="2012" name="Nat. Biotechnol.">
        <title>Draft genome sequence of pigeonpea (Cajanus cajan), an orphan legume crop of resource-poor farmers.</title>
        <authorList>
            <person name="Varshney R.K."/>
            <person name="Chen W."/>
            <person name="Li Y."/>
            <person name="Bharti A.K."/>
            <person name="Saxena R.K."/>
            <person name="Schlueter J.A."/>
            <person name="Donoghue M.T."/>
            <person name="Azam S."/>
            <person name="Fan G."/>
            <person name="Whaley A.M."/>
            <person name="Farmer A.D."/>
            <person name="Sheridan J."/>
            <person name="Iwata A."/>
            <person name="Tuteja R."/>
            <person name="Penmetsa R.V."/>
            <person name="Wu W."/>
            <person name="Upadhyaya H.D."/>
            <person name="Yang S.P."/>
            <person name="Shah T."/>
            <person name="Saxena K.B."/>
            <person name="Michael T."/>
            <person name="McCombie W.R."/>
            <person name="Yang B."/>
            <person name="Zhang G."/>
            <person name="Yang H."/>
            <person name="Wang J."/>
            <person name="Spillane C."/>
            <person name="Cook D.R."/>
            <person name="May G.D."/>
            <person name="Xu X."/>
            <person name="Jackson S.A."/>
        </authorList>
    </citation>
    <scope>NUCLEOTIDE SEQUENCE [LARGE SCALE GENOMIC DNA]</scope>
    <source>
        <strain evidence="5">cv. Asha</strain>
    </source>
</reference>
<dbReference type="GO" id="GO:0008270">
    <property type="term" value="F:zinc ion binding"/>
    <property type="evidence" value="ECO:0007669"/>
    <property type="project" value="InterPro"/>
</dbReference>
<dbReference type="AlphaFoldDB" id="A0A151UAQ1"/>
<proteinExistence type="predicted"/>
<dbReference type="Pfam" id="PF14223">
    <property type="entry name" value="Retrotran_gag_2"/>
    <property type="match status" value="1"/>
</dbReference>
<dbReference type="GO" id="GO:0004190">
    <property type="term" value="F:aspartic-type endopeptidase activity"/>
    <property type="evidence" value="ECO:0007669"/>
    <property type="project" value="UniProtKB-KW"/>
</dbReference>
<keyword evidence="1" id="KW-0064">Aspartyl protease</keyword>
<dbReference type="Pfam" id="PF07727">
    <property type="entry name" value="RVT_2"/>
    <property type="match status" value="1"/>
</dbReference>
<name>A0A151UAQ1_CAJCA</name>
<keyword evidence="1" id="KW-0378">Hydrolase</keyword>
<dbReference type="Pfam" id="PF22936">
    <property type="entry name" value="Pol_BBD"/>
    <property type="match status" value="1"/>
</dbReference>
<evidence type="ECO:0000313" key="4">
    <source>
        <dbReference type="EMBL" id="KYP76387.1"/>
    </source>
</evidence>
<dbReference type="InterPro" id="IPR043502">
    <property type="entry name" value="DNA/RNA_pol_sf"/>
</dbReference>
<accession>A0A151UAQ1</accession>
<dbReference type="SMART" id="SM00343">
    <property type="entry name" value="ZnF_C2HC"/>
    <property type="match status" value="2"/>
</dbReference>
<dbReference type="EMBL" id="CM003603">
    <property type="protein sequence ID" value="KYP76387.1"/>
    <property type="molecule type" value="Genomic_DNA"/>
</dbReference>